<gene>
    <name evidence="1" type="ORF">IAC79_04525</name>
</gene>
<reference evidence="1" key="1">
    <citation type="submission" date="2020-10" db="EMBL/GenBank/DDBJ databases">
        <authorList>
            <person name="Gilroy R."/>
        </authorList>
    </citation>
    <scope>NUCLEOTIDE SEQUENCE</scope>
    <source>
        <strain evidence="1">35461</strain>
    </source>
</reference>
<organism evidence="1 2">
    <name type="scientific">Candidatus Spyradenecus faecavium</name>
    <dbReference type="NCBI Taxonomy" id="2840947"/>
    <lineage>
        <taxon>Bacteria</taxon>
        <taxon>Pseudomonadati</taxon>
        <taxon>Lentisphaerota</taxon>
        <taxon>Lentisphaeria</taxon>
        <taxon>Lentisphaerales</taxon>
        <taxon>Lentisphaeraceae</taxon>
        <taxon>Lentisphaeraceae incertae sedis</taxon>
        <taxon>Candidatus Spyradenecus</taxon>
    </lineage>
</organism>
<dbReference type="AlphaFoldDB" id="A0A9D1NMG7"/>
<comment type="caution">
    <text evidence="1">The sequence shown here is derived from an EMBL/GenBank/DDBJ whole genome shotgun (WGS) entry which is preliminary data.</text>
</comment>
<accession>A0A9D1NMG7</accession>
<feature type="non-terminal residue" evidence="1">
    <location>
        <position position="101"/>
    </location>
</feature>
<reference evidence="1" key="2">
    <citation type="journal article" date="2021" name="PeerJ">
        <title>Extensive microbial diversity within the chicken gut microbiome revealed by metagenomics and culture.</title>
        <authorList>
            <person name="Gilroy R."/>
            <person name="Ravi A."/>
            <person name="Getino M."/>
            <person name="Pursley I."/>
            <person name="Horton D.L."/>
            <person name="Alikhan N.F."/>
            <person name="Baker D."/>
            <person name="Gharbi K."/>
            <person name="Hall N."/>
            <person name="Watson M."/>
            <person name="Adriaenssens E.M."/>
            <person name="Foster-Nyarko E."/>
            <person name="Jarju S."/>
            <person name="Secka A."/>
            <person name="Antonio M."/>
            <person name="Oren A."/>
            <person name="Chaudhuri R.R."/>
            <person name="La Ragione R."/>
            <person name="Hildebrand F."/>
            <person name="Pallen M.J."/>
        </authorList>
    </citation>
    <scope>NUCLEOTIDE SEQUENCE</scope>
    <source>
        <strain evidence="1">35461</strain>
    </source>
</reference>
<dbReference type="Proteomes" id="UP000886845">
    <property type="component" value="Unassembled WGS sequence"/>
</dbReference>
<dbReference type="EMBL" id="DVOR01000143">
    <property type="protein sequence ID" value="HIV09360.1"/>
    <property type="molecule type" value="Genomic_DNA"/>
</dbReference>
<evidence type="ECO:0000313" key="1">
    <source>
        <dbReference type="EMBL" id="HIV09360.1"/>
    </source>
</evidence>
<protein>
    <submittedName>
        <fullName evidence="1">Uncharacterized protein</fullName>
    </submittedName>
</protein>
<evidence type="ECO:0000313" key="2">
    <source>
        <dbReference type="Proteomes" id="UP000886845"/>
    </source>
</evidence>
<sequence>MADADTRRWSLRDPSGAVRNANVPTALLTQWAAQGVILPGFEISADGETWAPAAALPELAMTWYVVAADHPPYGPVAKPAAERLLAEGRFPPGAVLSQDPG</sequence>
<proteinExistence type="predicted"/>
<name>A0A9D1NMG7_9BACT</name>